<proteinExistence type="predicted"/>
<protein>
    <submittedName>
        <fullName evidence="1">Uncharacterized protein</fullName>
    </submittedName>
</protein>
<accession>A0A376E6E1</accession>
<name>A0A376E6E1_CHRCU</name>
<dbReference type="EMBL" id="UFVQ01000003">
    <property type="protein sequence ID" value="STD02544.1"/>
    <property type="molecule type" value="Genomic_DNA"/>
</dbReference>
<dbReference type="AlphaFoldDB" id="A0A376E6E1"/>
<dbReference type="RefSeq" id="WP_228426356.1">
    <property type="nucleotide sequence ID" value="NZ_UFVQ01000003.1"/>
</dbReference>
<evidence type="ECO:0000313" key="1">
    <source>
        <dbReference type="EMBL" id="STD02544.1"/>
    </source>
</evidence>
<reference evidence="1 2" key="1">
    <citation type="submission" date="2018-06" db="EMBL/GenBank/DDBJ databases">
        <authorList>
            <consortium name="Pathogen Informatics"/>
            <person name="Doyle S."/>
        </authorList>
    </citation>
    <scope>NUCLEOTIDE SEQUENCE [LARGE SCALE GENOMIC DNA]</scope>
    <source>
        <strain evidence="1 2">NCTC13533</strain>
    </source>
</reference>
<dbReference type="Proteomes" id="UP000255224">
    <property type="component" value="Unassembled WGS sequence"/>
</dbReference>
<gene>
    <name evidence="1" type="ORF">NCTC13533_03309</name>
</gene>
<evidence type="ECO:0000313" key="2">
    <source>
        <dbReference type="Proteomes" id="UP000255224"/>
    </source>
</evidence>
<organism evidence="1 2">
    <name type="scientific">Chryseobacterium carnipullorum</name>
    <dbReference type="NCBI Taxonomy" id="1124835"/>
    <lineage>
        <taxon>Bacteria</taxon>
        <taxon>Pseudomonadati</taxon>
        <taxon>Bacteroidota</taxon>
        <taxon>Flavobacteriia</taxon>
        <taxon>Flavobacteriales</taxon>
        <taxon>Weeksellaceae</taxon>
        <taxon>Chryseobacterium group</taxon>
        <taxon>Chryseobacterium</taxon>
    </lineage>
</organism>
<sequence length="58" mass="6949">MKKLAPVNSAKIKYEADRKNKEFTEEYIAALEDYVKNYDNEQYKVKIKELKAELKHLK</sequence>